<evidence type="ECO:0000256" key="2">
    <source>
        <dbReference type="SAM" id="Phobius"/>
    </source>
</evidence>
<feature type="transmembrane region" description="Helical" evidence="2">
    <location>
        <begin position="72"/>
        <end position="97"/>
    </location>
</feature>
<gene>
    <name evidence="3" type="ORF">VSDG_06689</name>
</gene>
<accession>A0A423VNB7</accession>
<dbReference type="Proteomes" id="UP000284375">
    <property type="component" value="Unassembled WGS sequence"/>
</dbReference>
<feature type="transmembrane region" description="Helical" evidence="2">
    <location>
        <begin position="204"/>
        <end position="227"/>
    </location>
</feature>
<name>A0A423VNB7_CYTCH</name>
<protein>
    <recommendedName>
        <fullName evidence="5">Palmitoyltransferase</fullName>
    </recommendedName>
</protein>
<organism evidence="3 4">
    <name type="scientific">Cytospora chrysosperma</name>
    <name type="common">Cytospora canker fungus</name>
    <name type="synonym">Sphaeria chrysosperma</name>
    <dbReference type="NCBI Taxonomy" id="252740"/>
    <lineage>
        <taxon>Eukaryota</taxon>
        <taxon>Fungi</taxon>
        <taxon>Dikarya</taxon>
        <taxon>Ascomycota</taxon>
        <taxon>Pezizomycotina</taxon>
        <taxon>Sordariomycetes</taxon>
        <taxon>Sordariomycetidae</taxon>
        <taxon>Diaporthales</taxon>
        <taxon>Cytosporaceae</taxon>
        <taxon>Cytospora</taxon>
    </lineage>
</organism>
<keyword evidence="2" id="KW-0812">Transmembrane</keyword>
<feature type="transmembrane region" description="Helical" evidence="2">
    <location>
        <begin position="239"/>
        <end position="258"/>
    </location>
</feature>
<dbReference type="EMBL" id="LJZO01000037">
    <property type="protein sequence ID" value="ROV92501.1"/>
    <property type="molecule type" value="Genomic_DNA"/>
</dbReference>
<reference evidence="3 4" key="1">
    <citation type="submission" date="2015-09" db="EMBL/GenBank/DDBJ databases">
        <title>Host preference determinants of Valsa canker pathogens revealed by comparative genomics.</title>
        <authorList>
            <person name="Yin Z."/>
            <person name="Huang L."/>
        </authorList>
    </citation>
    <scope>NUCLEOTIDE SEQUENCE [LARGE SCALE GENOMIC DNA]</scope>
    <source>
        <strain evidence="3 4">YSFL</strain>
    </source>
</reference>
<dbReference type="OrthoDB" id="5226086at2759"/>
<feature type="region of interest" description="Disordered" evidence="1">
    <location>
        <begin position="367"/>
        <end position="395"/>
    </location>
</feature>
<evidence type="ECO:0000256" key="1">
    <source>
        <dbReference type="SAM" id="MobiDB-lite"/>
    </source>
</evidence>
<comment type="caution">
    <text evidence="3">The sequence shown here is derived from an EMBL/GenBank/DDBJ whole genome shotgun (WGS) entry which is preliminary data.</text>
</comment>
<dbReference type="STRING" id="252740.A0A423VNB7"/>
<sequence>MATFSEIEEAIMLFLYGPGWVTWSFAWILCIYAAFTTWSVFYDLAYLQMWAAAAEEPYFGLSPPGANVGNKIGAIFILVGLGLVRLWWLLSWAYAVLSSTKWLRERGGAPRRAVMQTDVRFIHEWNAGTKRSWRGRRPRYCRYEHALEHACSRGTEELGDRVYHCKEKEADVVMGKVLAPFHLPVYDHYCYWIRVIVYLDSIKAYLLTILFLAIDAFIVLALSTFAITHRGHSMSVLHAPMSVLTAFIITYMAGCNVVRKWWQLAFRNRILPEEGLRHNHLFAIAVGTRDLPNLIFSAYEGNPWDLGTWGNLKEVLGDKWTWFLFWVHPRRVKDYRKNGYLTNQSDFQMSADFASWVANKRLEHSRSRAATRTARAEEGRRALGHSADSANRDAQVPDRLELGELTFRRNSRYRLVSKSEGADPEPWLF</sequence>
<evidence type="ECO:0000313" key="4">
    <source>
        <dbReference type="Proteomes" id="UP000284375"/>
    </source>
</evidence>
<evidence type="ECO:0008006" key="5">
    <source>
        <dbReference type="Google" id="ProtNLM"/>
    </source>
</evidence>
<evidence type="ECO:0000313" key="3">
    <source>
        <dbReference type="EMBL" id="ROV92501.1"/>
    </source>
</evidence>
<keyword evidence="2" id="KW-1133">Transmembrane helix</keyword>
<keyword evidence="4" id="KW-1185">Reference proteome</keyword>
<proteinExistence type="predicted"/>
<feature type="transmembrane region" description="Helical" evidence="2">
    <location>
        <begin position="12"/>
        <end position="35"/>
    </location>
</feature>
<keyword evidence="2" id="KW-0472">Membrane</keyword>
<dbReference type="AlphaFoldDB" id="A0A423VNB7"/>